<dbReference type="AlphaFoldDB" id="A0A0C3BF55"/>
<accession>A0A0C3BF55</accession>
<dbReference type="HOGENOM" id="CLU_1256460_0_0_1"/>
<dbReference type="InParanoid" id="A0A0C3BF55"/>
<dbReference type="EMBL" id="KN832986">
    <property type="protein sequence ID" value="KIM84938.1"/>
    <property type="molecule type" value="Genomic_DNA"/>
</dbReference>
<evidence type="ECO:0000313" key="2">
    <source>
        <dbReference type="Proteomes" id="UP000054166"/>
    </source>
</evidence>
<gene>
    <name evidence="1" type="ORF">PILCRDRAFT_817771</name>
</gene>
<evidence type="ECO:0000313" key="1">
    <source>
        <dbReference type="EMBL" id="KIM84938.1"/>
    </source>
</evidence>
<organism evidence="1 2">
    <name type="scientific">Piloderma croceum (strain F 1598)</name>
    <dbReference type="NCBI Taxonomy" id="765440"/>
    <lineage>
        <taxon>Eukaryota</taxon>
        <taxon>Fungi</taxon>
        <taxon>Dikarya</taxon>
        <taxon>Basidiomycota</taxon>
        <taxon>Agaricomycotina</taxon>
        <taxon>Agaricomycetes</taxon>
        <taxon>Agaricomycetidae</taxon>
        <taxon>Atheliales</taxon>
        <taxon>Atheliaceae</taxon>
        <taxon>Piloderma</taxon>
    </lineage>
</organism>
<keyword evidence="2" id="KW-1185">Reference proteome</keyword>
<reference evidence="2" key="2">
    <citation type="submission" date="2015-01" db="EMBL/GenBank/DDBJ databases">
        <title>Evolutionary Origins and Diversification of the Mycorrhizal Mutualists.</title>
        <authorList>
            <consortium name="DOE Joint Genome Institute"/>
            <consortium name="Mycorrhizal Genomics Consortium"/>
            <person name="Kohler A."/>
            <person name="Kuo A."/>
            <person name="Nagy L.G."/>
            <person name="Floudas D."/>
            <person name="Copeland A."/>
            <person name="Barry K.W."/>
            <person name="Cichocki N."/>
            <person name="Veneault-Fourrey C."/>
            <person name="LaButti K."/>
            <person name="Lindquist E.A."/>
            <person name="Lipzen A."/>
            <person name="Lundell T."/>
            <person name="Morin E."/>
            <person name="Murat C."/>
            <person name="Riley R."/>
            <person name="Ohm R."/>
            <person name="Sun H."/>
            <person name="Tunlid A."/>
            <person name="Henrissat B."/>
            <person name="Grigoriev I.V."/>
            <person name="Hibbett D.S."/>
            <person name="Martin F."/>
        </authorList>
    </citation>
    <scope>NUCLEOTIDE SEQUENCE [LARGE SCALE GENOMIC DNA]</scope>
    <source>
        <strain evidence="2">F 1598</strain>
    </source>
</reference>
<proteinExistence type="predicted"/>
<protein>
    <submittedName>
        <fullName evidence="1">Uncharacterized protein</fullName>
    </submittedName>
</protein>
<dbReference type="Proteomes" id="UP000054166">
    <property type="component" value="Unassembled WGS sequence"/>
</dbReference>
<reference evidence="1 2" key="1">
    <citation type="submission" date="2014-04" db="EMBL/GenBank/DDBJ databases">
        <authorList>
            <consortium name="DOE Joint Genome Institute"/>
            <person name="Kuo A."/>
            <person name="Tarkka M."/>
            <person name="Buscot F."/>
            <person name="Kohler A."/>
            <person name="Nagy L.G."/>
            <person name="Floudas D."/>
            <person name="Copeland A."/>
            <person name="Barry K.W."/>
            <person name="Cichocki N."/>
            <person name="Veneault-Fourrey C."/>
            <person name="LaButti K."/>
            <person name="Lindquist E.A."/>
            <person name="Lipzen A."/>
            <person name="Lundell T."/>
            <person name="Morin E."/>
            <person name="Murat C."/>
            <person name="Sun H."/>
            <person name="Tunlid A."/>
            <person name="Henrissat B."/>
            <person name="Grigoriev I.V."/>
            <person name="Hibbett D.S."/>
            <person name="Martin F."/>
            <person name="Nordberg H.P."/>
            <person name="Cantor M.N."/>
            <person name="Hua S.X."/>
        </authorList>
    </citation>
    <scope>NUCLEOTIDE SEQUENCE [LARGE SCALE GENOMIC DNA]</scope>
    <source>
        <strain evidence="1 2">F 1598</strain>
    </source>
</reference>
<sequence length="220" mass="24316">MSLEQQMLYDRASRIHKLLLSGLPDGYIVTLIGNIVRDSVAIVQGAIKTNRTVHVPPILLSASAEFGRAYGPAGNGLVRLPSISEGDQRVRTSDWYQPRVYSQNLGNHNIAQRISTAKPLPAHTPAPILHRIPCDRCQRLKKTCKITSHVSCDACHDDRQSCTTGKQALESGTISHHRSDTDRPDCRLNALIDQLTDIAAQVENFAGVLKEYSTTRIKLE</sequence>
<name>A0A0C3BF55_PILCF</name>